<sequence>MNRSIGPAVLYPSVSRMFYEGWYQSYFPAMTIGNSQRMKYSNKKLPQNSSNTIVLHIVLVLLTELCICSQWITSAISRPPGCPNWRANLLCFNRSQASHGLFRGRKTRFLLASVMAERVNRSQHALDTAAMAG</sequence>
<keyword evidence="2" id="KW-1185">Reference proteome</keyword>
<evidence type="ECO:0000313" key="2">
    <source>
        <dbReference type="Proteomes" id="UP001283361"/>
    </source>
</evidence>
<gene>
    <name evidence="1" type="ORF">RRG08_050577</name>
</gene>
<comment type="caution">
    <text evidence="1">The sequence shown here is derived from an EMBL/GenBank/DDBJ whole genome shotgun (WGS) entry which is preliminary data.</text>
</comment>
<evidence type="ECO:0000313" key="1">
    <source>
        <dbReference type="EMBL" id="KAK3763929.1"/>
    </source>
</evidence>
<accession>A0AAE0Z6W9</accession>
<protein>
    <submittedName>
        <fullName evidence="1">Uncharacterized protein</fullName>
    </submittedName>
</protein>
<organism evidence="1 2">
    <name type="scientific">Elysia crispata</name>
    <name type="common">lettuce slug</name>
    <dbReference type="NCBI Taxonomy" id="231223"/>
    <lineage>
        <taxon>Eukaryota</taxon>
        <taxon>Metazoa</taxon>
        <taxon>Spiralia</taxon>
        <taxon>Lophotrochozoa</taxon>
        <taxon>Mollusca</taxon>
        <taxon>Gastropoda</taxon>
        <taxon>Heterobranchia</taxon>
        <taxon>Euthyneura</taxon>
        <taxon>Panpulmonata</taxon>
        <taxon>Sacoglossa</taxon>
        <taxon>Placobranchoidea</taxon>
        <taxon>Plakobranchidae</taxon>
        <taxon>Elysia</taxon>
    </lineage>
</organism>
<dbReference type="Proteomes" id="UP001283361">
    <property type="component" value="Unassembled WGS sequence"/>
</dbReference>
<dbReference type="EMBL" id="JAWDGP010004484">
    <property type="protein sequence ID" value="KAK3763929.1"/>
    <property type="molecule type" value="Genomic_DNA"/>
</dbReference>
<dbReference type="AlphaFoldDB" id="A0AAE0Z6W9"/>
<proteinExistence type="predicted"/>
<reference evidence="1" key="1">
    <citation type="journal article" date="2023" name="G3 (Bethesda)">
        <title>A reference genome for the long-term kleptoplast-retaining sea slug Elysia crispata morphotype clarki.</title>
        <authorList>
            <person name="Eastman K.E."/>
            <person name="Pendleton A.L."/>
            <person name="Shaikh M.A."/>
            <person name="Suttiyut T."/>
            <person name="Ogas R."/>
            <person name="Tomko P."/>
            <person name="Gavelis G."/>
            <person name="Widhalm J.R."/>
            <person name="Wisecaver J.H."/>
        </authorList>
    </citation>
    <scope>NUCLEOTIDE SEQUENCE</scope>
    <source>
        <strain evidence="1">ECLA1</strain>
    </source>
</reference>
<name>A0AAE0Z6W9_9GAST</name>